<name>A0A8D8DXU0_CULPI</name>
<dbReference type="EMBL" id="HBUE01182121">
    <property type="protein sequence ID" value="CAG6520955.1"/>
    <property type="molecule type" value="Transcribed_RNA"/>
</dbReference>
<dbReference type="EMBL" id="HBUE01287740">
    <property type="protein sequence ID" value="CAG6572525.1"/>
    <property type="molecule type" value="Transcribed_RNA"/>
</dbReference>
<proteinExistence type="predicted"/>
<protein>
    <submittedName>
        <fullName evidence="2">(northern house mosquito) hypothetical protein</fullName>
    </submittedName>
</protein>
<feature type="compositionally biased region" description="Gly residues" evidence="1">
    <location>
        <begin position="93"/>
        <end position="103"/>
    </location>
</feature>
<dbReference type="AlphaFoldDB" id="A0A8D8DXU0"/>
<accession>A0A8D8DXU0</accession>
<feature type="region of interest" description="Disordered" evidence="1">
    <location>
        <begin position="39"/>
        <end position="64"/>
    </location>
</feature>
<evidence type="ECO:0000313" key="2">
    <source>
        <dbReference type="EMBL" id="CAG6520955.1"/>
    </source>
</evidence>
<dbReference type="EMBL" id="HBUE01287739">
    <property type="protein sequence ID" value="CAG6572522.1"/>
    <property type="molecule type" value="Transcribed_RNA"/>
</dbReference>
<organism evidence="2">
    <name type="scientific">Culex pipiens</name>
    <name type="common">House mosquito</name>
    <dbReference type="NCBI Taxonomy" id="7175"/>
    <lineage>
        <taxon>Eukaryota</taxon>
        <taxon>Metazoa</taxon>
        <taxon>Ecdysozoa</taxon>
        <taxon>Arthropoda</taxon>
        <taxon>Hexapoda</taxon>
        <taxon>Insecta</taxon>
        <taxon>Pterygota</taxon>
        <taxon>Neoptera</taxon>
        <taxon>Endopterygota</taxon>
        <taxon>Diptera</taxon>
        <taxon>Nematocera</taxon>
        <taxon>Culicoidea</taxon>
        <taxon>Culicidae</taxon>
        <taxon>Culicinae</taxon>
        <taxon>Culicini</taxon>
        <taxon>Culex</taxon>
        <taxon>Culex</taxon>
    </lineage>
</organism>
<dbReference type="EMBL" id="HBUE01142752">
    <property type="protein sequence ID" value="CAG6501676.1"/>
    <property type="molecule type" value="Transcribed_RNA"/>
</dbReference>
<evidence type="ECO:0000256" key="1">
    <source>
        <dbReference type="SAM" id="MobiDB-lite"/>
    </source>
</evidence>
<dbReference type="EMBL" id="HBUE01142753">
    <property type="protein sequence ID" value="CAG6501680.1"/>
    <property type="molecule type" value="Transcribed_RNA"/>
</dbReference>
<feature type="region of interest" description="Disordered" evidence="1">
    <location>
        <begin position="79"/>
        <end position="106"/>
    </location>
</feature>
<reference evidence="2" key="1">
    <citation type="submission" date="2021-05" db="EMBL/GenBank/DDBJ databases">
        <authorList>
            <person name="Alioto T."/>
            <person name="Alioto T."/>
            <person name="Gomez Garrido J."/>
        </authorList>
    </citation>
    <scope>NUCLEOTIDE SEQUENCE</scope>
</reference>
<dbReference type="EMBL" id="HBUE01182122">
    <property type="protein sequence ID" value="CAG6520958.1"/>
    <property type="molecule type" value="Transcribed_RNA"/>
</dbReference>
<sequence length="122" mass="13455">MGHLRRSRQGPAVRVRKIRRGAAVLLDRQPGLAAQLPRHVVPGDPQVLPGHARNSGRLQERPAVHVPGRDVPLLLWRPQPVRAGGPQKRPGHAGRGAGRGQGARRGVLRDERLHVLWRERGV</sequence>